<dbReference type="AlphaFoldDB" id="A0AA36MSK1"/>
<feature type="region of interest" description="Disordered" evidence="1">
    <location>
        <begin position="174"/>
        <end position="217"/>
    </location>
</feature>
<evidence type="ECO:0000256" key="1">
    <source>
        <dbReference type="SAM" id="MobiDB-lite"/>
    </source>
</evidence>
<feature type="compositionally biased region" description="Polar residues" evidence="1">
    <location>
        <begin position="193"/>
        <end position="202"/>
    </location>
</feature>
<proteinExistence type="predicted"/>
<protein>
    <submittedName>
        <fullName evidence="2">Uncharacterized protein</fullName>
    </submittedName>
</protein>
<organism evidence="2 3">
    <name type="scientific">Effrenium voratum</name>
    <dbReference type="NCBI Taxonomy" id="2562239"/>
    <lineage>
        <taxon>Eukaryota</taxon>
        <taxon>Sar</taxon>
        <taxon>Alveolata</taxon>
        <taxon>Dinophyceae</taxon>
        <taxon>Suessiales</taxon>
        <taxon>Symbiodiniaceae</taxon>
        <taxon>Effrenium</taxon>
    </lineage>
</organism>
<comment type="caution">
    <text evidence="2">The sequence shown here is derived from an EMBL/GenBank/DDBJ whole genome shotgun (WGS) entry which is preliminary data.</text>
</comment>
<reference evidence="2" key="1">
    <citation type="submission" date="2023-08" db="EMBL/GenBank/DDBJ databases">
        <authorList>
            <person name="Chen Y."/>
            <person name="Shah S."/>
            <person name="Dougan E. K."/>
            <person name="Thang M."/>
            <person name="Chan C."/>
        </authorList>
    </citation>
    <scope>NUCLEOTIDE SEQUENCE</scope>
</reference>
<accession>A0AA36MSK1</accession>
<evidence type="ECO:0000313" key="2">
    <source>
        <dbReference type="EMBL" id="CAJ1382337.1"/>
    </source>
</evidence>
<feature type="region of interest" description="Disordered" evidence="1">
    <location>
        <begin position="263"/>
        <end position="282"/>
    </location>
</feature>
<dbReference type="Proteomes" id="UP001178507">
    <property type="component" value="Unassembled WGS sequence"/>
</dbReference>
<keyword evidence="3" id="KW-1185">Reference proteome</keyword>
<gene>
    <name evidence="2" type="ORF">EVOR1521_LOCUS9730</name>
</gene>
<evidence type="ECO:0000313" key="3">
    <source>
        <dbReference type="Proteomes" id="UP001178507"/>
    </source>
</evidence>
<sequence>MEELPALPGDEIDVRELQAWAAERPPLEAQLRAALTEALTQEGGLEPAEAIGGQDCKVAARLASLLQTAAEELLHRWGEAEWPVASSGPSEVAGLCEELAHARAGRLRAHQRLQEFKECKQAAQSALGKAMEIEESEEEDLLSQGPSEILEDTGEEGKKRGWSAKRFLGKGFKKMRGRRSQTGSLTPPAAVSPTGSFASSMQTARTPSPTRPPTPKQLMVQASSDELVRAAEGIQSAAEDLDKQTLACRDLAEAISQRLRKMGARGLQEAPRSGLRPRGVGG</sequence>
<name>A0AA36MSK1_9DINO</name>
<dbReference type="EMBL" id="CAUJNA010000890">
    <property type="protein sequence ID" value="CAJ1382337.1"/>
    <property type="molecule type" value="Genomic_DNA"/>
</dbReference>